<dbReference type="EMBL" id="JAOPJZ010000019">
    <property type="protein sequence ID" value="MCU4753654.1"/>
    <property type="molecule type" value="Genomic_DNA"/>
</dbReference>
<evidence type="ECO:0000313" key="2">
    <source>
        <dbReference type="EMBL" id="MCU4753654.1"/>
    </source>
</evidence>
<dbReference type="AlphaFoldDB" id="A0AAP3E8X3"/>
<feature type="region of interest" description="Disordered" evidence="1">
    <location>
        <begin position="1"/>
        <end position="67"/>
    </location>
</feature>
<feature type="compositionally biased region" description="Basic and acidic residues" evidence="1">
    <location>
        <begin position="1"/>
        <end position="18"/>
    </location>
</feature>
<gene>
    <name evidence="2" type="ORF">OB919_16965</name>
</gene>
<dbReference type="RefSeq" id="WP_342809965.1">
    <property type="nucleotide sequence ID" value="NZ_JAOPJZ010000019.1"/>
</dbReference>
<organism evidence="2 3">
    <name type="scientific">Natronosalvus hydrolyticus</name>
    <dbReference type="NCBI Taxonomy" id="2979988"/>
    <lineage>
        <taxon>Archaea</taxon>
        <taxon>Methanobacteriati</taxon>
        <taxon>Methanobacteriota</taxon>
        <taxon>Stenosarchaea group</taxon>
        <taxon>Halobacteria</taxon>
        <taxon>Halobacteriales</taxon>
        <taxon>Natrialbaceae</taxon>
        <taxon>Natronosalvus</taxon>
    </lineage>
</organism>
<name>A0AAP3E8X3_9EURY</name>
<feature type="compositionally biased region" description="Polar residues" evidence="1">
    <location>
        <begin position="25"/>
        <end position="43"/>
    </location>
</feature>
<reference evidence="2 3" key="1">
    <citation type="submission" date="2022-09" db="EMBL/GenBank/DDBJ databases">
        <title>Enrichment on poylsaccharides allowed isolation of novel metabolic and taxonomic groups of Haloarchaea.</title>
        <authorList>
            <person name="Sorokin D.Y."/>
            <person name="Elcheninov A.G."/>
            <person name="Khizhniak T.V."/>
            <person name="Kolganova T.V."/>
            <person name="Kublanov I.V."/>
        </authorList>
    </citation>
    <scope>NUCLEOTIDE SEQUENCE [LARGE SCALE GENOMIC DNA]</scope>
    <source>
        <strain evidence="2 3">AArc-curdl1</strain>
    </source>
</reference>
<dbReference type="Proteomes" id="UP001321047">
    <property type="component" value="Unassembled WGS sequence"/>
</dbReference>
<keyword evidence="3" id="KW-1185">Reference proteome</keyword>
<proteinExistence type="predicted"/>
<sequence>MTDGDRNEAGSNSDDRPVATENDETASLTAPQETSPASGTRSAISDELEVPAEPPDPETTAHVLSDEELAYPTLTFDDGEIDEAGGFDLQKSLDRETMQGWLERLSDALISHDIGIETPNETAILGVGSGDVSMTFDPDETHVGTLEVTFSVNAKLMTCADDPNVRQAGARGGAGFIPLAMVTDDQEPDSFRCYNWIDDPLERSKK</sequence>
<evidence type="ECO:0000256" key="1">
    <source>
        <dbReference type="SAM" id="MobiDB-lite"/>
    </source>
</evidence>
<accession>A0AAP3E8X3</accession>
<protein>
    <submittedName>
        <fullName evidence="2">Uncharacterized protein</fullName>
    </submittedName>
</protein>
<evidence type="ECO:0000313" key="3">
    <source>
        <dbReference type="Proteomes" id="UP001321047"/>
    </source>
</evidence>
<comment type="caution">
    <text evidence="2">The sequence shown here is derived from an EMBL/GenBank/DDBJ whole genome shotgun (WGS) entry which is preliminary data.</text>
</comment>